<feature type="compositionally biased region" description="Basic and acidic residues" evidence="1">
    <location>
        <begin position="92"/>
        <end position="117"/>
    </location>
</feature>
<dbReference type="InParanoid" id="A0A0G4EPC2"/>
<dbReference type="PhylomeDB" id="A0A0G4EPC2"/>
<dbReference type="EMBL" id="CDMY01000286">
    <property type="protein sequence ID" value="CEL99662.1"/>
    <property type="molecule type" value="Genomic_DNA"/>
</dbReference>
<keyword evidence="3" id="KW-1185">Reference proteome</keyword>
<dbReference type="Proteomes" id="UP000041254">
    <property type="component" value="Unassembled WGS sequence"/>
</dbReference>
<dbReference type="AlphaFoldDB" id="A0A0G4EPC2"/>
<name>A0A0G4EPC2_VITBC</name>
<feature type="region of interest" description="Disordered" evidence="1">
    <location>
        <begin position="80"/>
        <end position="117"/>
    </location>
</feature>
<dbReference type="OrthoDB" id="426852at2759"/>
<protein>
    <submittedName>
        <fullName evidence="2">Uncharacterized protein</fullName>
    </submittedName>
</protein>
<reference evidence="2 3" key="1">
    <citation type="submission" date="2014-11" db="EMBL/GenBank/DDBJ databases">
        <authorList>
            <person name="Zhu J."/>
            <person name="Qi W."/>
            <person name="Song R."/>
        </authorList>
    </citation>
    <scope>NUCLEOTIDE SEQUENCE [LARGE SCALE GENOMIC DNA]</scope>
</reference>
<accession>A0A0G4EPC2</accession>
<proteinExistence type="predicted"/>
<evidence type="ECO:0000256" key="1">
    <source>
        <dbReference type="SAM" id="MobiDB-lite"/>
    </source>
</evidence>
<gene>
    <name evidence="2" type="ORF">Vbra_20714</name>
</gene>
<organism evidence="2 3">
    <name type="scientific">Vitrella brassicaformis (strain CCMP3155)</name>
    <dbReference type="NCBI Taxonomy" id="1169540"/>
    <lineage>
        <taxon>Eukaryota</taxon>
        <taxon>Sar</taxon>
        <taxon>Alveolata</taxon>
        <taxon>Colpodellida</taxon>
        <taxon>Vitrellaceae</taxon>
        <taxon>Vitrella</taxon>
    </lineage>
</organism>
<evidence type="ECO:0000313" key="2">
    <source>
        <dbReference type="EMBL" id="CEL99662.1"/>
    </source>
</evidence>
<dbReference type="VEuPathDB" id="CryptoDB:Vbra_20714"/>
<sequence>MSSPIEIKVRDGDGGAVVPMMVSPTWRQEEDFVNYVKDIFGIKDDFHVQDSRGVWVPMGCFKNGETYFIRRTASASAAADAAAAPAGSGGGRKRERDAEKEEGGMERRMRGEFLPDAGSRREITRSDLFSFEQLIQRIQQQIQQRDPSEGVPSAALTDDDWKPFIGTEDLEKMMERVMDGYNNNTMASPRRSADASRGRRARIPLMALTRFSLGGKTRTLKELAVRLLEKKILPIYITFNDLTSYHRGIEGGFPWVCSLLWRIGWAAATDESRQRVGNSFWRWLKEVIVSEETIREWLGEGQGGVGEGCGCVLLVDELNKLIGGAELFPAEGSDVATFLKDVFIDKDQRYLVFTSHHTSTGDRLAVFIASPSDRSVVRPLLPVIRSADEAKQLTEEAVSTAKLSYLGKTPALVHMAYNVMNGSIVDWVEAKSLLPVRVLEGCRFGGVFRPSSDEKSDKVFVRKDGSADIGALSKKVENYLKKPQFVNETQPVAILVNPSVASMPQYDLFIYICVDGRVDEIWGYLCNTGKTVHADQQTETSDKVNVSVWLCGDPSKQPKKAYEWRISTQKSIEELFGFSLGRMCPPHWVLQLNPRGMLDG</sequence>
<evidence type="ECO:0000313" key="3">
    <source>
        <dbReference type="Proteomes" id="UP000041254"/>
    </source>
</evidence>